<dbReference type="InterPro" id="IPR025874">
    <property type="entry name" value="DZR"/>
</dbReference>
<dbReference type="EMBL" id="LN650648">
    <property type="protein sequence ID" value="CEI72326.1"/>
    <property type="molecule type" value="Genomic_DNA"/>
</dbReference>
<evidence type="ECO:0000259" key="2">
    <source>
        <dbReference type="Pfam" id="PF12773"/>
    </source>
</evidence>
<dbReference type="Proteomes" id="UP000245695">
    <property type="component" value="Chromosome 1"/>
</dbReference>
<name>A0A2P2BPQ0_9FIRM</name>
<gene>
    <name evidence="3" type="ORF">FRIFI_0782</name>
</gene>
<organism evidence="3 4">
    <name type="scientific">Romboutsia hominis</name>
    <dbReference type="NCBI Taxonomy" id="1507512"/>
    <lineage>
        <taxon>Bacteria</taxon>
        <taxon>Bacillati</taxon>
        <taxon>Bacillota</taxon>
        <taxon>Clostridia</taxon>
        <taxon>Peptostreptococcales</taxon>
        <taxon>Peptostreptococcaceae</taxon>
        <taxon>Romboutsia</taxon>
    </lineage>
</organism>
<protein>
    <submittedName>
        <fullName evidence="3">Double zinc ribbon</fullName>
    </submittedName>
</protein>
<accession>A0A2P2BPQ0</accession>
<evidence type="ECO:0000313" key="3">
    <source>
        <dbReference type="EMBL" id="CEI72326.1"/>
    </source>
</evidence>
<feature type="coiled-coil region" evidence="1">
    <location>
        <begin position="1"/>
        <end position="48"/>
    </location>
</feature>
<keyword evidence="4" id="KW-1185">Reference proteome</keyword>
<dbReference type="Pfam" id="PF12773">
    <property type="entry name" value="DZR"/>
    <property type="match status" value="1"/>
</dbReference>
<dbReference type="AlphaFoldDB" id="A0A2P2BPQ0"/>
<reference evidence="3 4" key="1">
    <citation type="submission" date="2014-09" db="EMBL/GenBank/DDBJ databases">
        <authorList>
            <person name="Hornung B.V."/>
        </authorList>
    </citation>
    <scope>NUCLEOTIDE SEQUENCE [LARGE SCALE GENOMIC DNA]</scope>
    <source>
        <strain evidence="3 4">FRIFI</strain>
    </source>
</reference>
<feature type="domain" description="DZANK-type" evidence="2">
    <location>
        <begin position="104"/>
        <end position="154"/>
    </location>
</feature>
<evidence type="ECO:0000256" key="1">
    <source>
        <dbReference type="SAM" id="Coils"/>
    </source>
</evidence>
<proteinExistence type="predicted"/>
<dbReference type="KEGG" id="rhom:FRIFI_0782"/>
<evidence type="ECO:0000313" key="4">
    <source>
        <dbReference type="Proteomes" id="UP000245695"/>
    </source>
</evidence>
<dbReference type="RefSeq" id="WP_166505039.1">
    <property type="nucleotide sequence ID" value="NZ_JAKNTL010000007.1"/>
</dbReference>
<sequence length="158" mass="18244">MENIQEKIEGEVSKIKDKIEKSKNKVDLIKEKNSINKIINENQELKSRLFLDMGILIYDKIRKNEIVDTDFDEISNEIVKIDKIIYENMKIIEALNKSMEESICECGNTISKGAKFCAECGKKVELKLEEKEYITCEICNMNIDIDSIYCTCCGNKIN</sequence>
<keyword evidence="1" id="KW-0175">Coiled coil</keyword>